<evidence type="ECO:0000256" key="6">
    <source>
        <dbReference type="ARBA" id="ARBA00023237"/>
    </source>
</evidence>
<dbReference type="RefSeq" id="WP_245792974.1">
    <property type="nucleotide sequence ID" value="NZ_CAUSRC010000007.1"/>
</dbReference>
<gene>
    <name evidence="9" type="primary">susC_7</name>
    <name evidence="9" type="ORF">TFUB20_00456</name>
</gene>
<keyword evidence="2 7" id="KW-0813">Transport</keyword>
<dbReference type="InterPro" id="IPR023996">
    <property type="entry name" value="TonB-dep_OMP_SusC/RagA"/>
</dbReference>
<evidence type="ECO:0000256" key="2">
    <source>
        <dbReference type="ARBA" id="ARBA00022448"/>
    </source>
</evidence>
<comment type="subcellular location">
    <subcellularLocation>
        <location evidence="1 7">Cell outer membrane</location>
        <topology evidence="1 7">Multi-pass membrane protein</topology>
    </subcellularLocation>
</comment>
<dbReference type="FunFam" id="2.60.40.1120:FF:000003">
    <property type="entry name" value="Outer membrane protein Omp121"/>
    <property type="match status" value="1"/>
</dbReference>
<organism evidence="9 10">
    <name type="scientific">Tannerella forsythia</name>
    <name type="common">Bacteroides forsythus</name>
    <dbReference type="NCBI Taxonomy" id="28112"/>
    <lineage>
        <taxon>Bacteria</taxon>
        <taxon>Pseudomonadati</taxon>
        <taxon>Bacteroidota</taxon>
        <taxon>Bacteroidia</taxon>
        <taxon>Bacteroidales</taxon>
        <taxon>Tannerellaceae</taxon>
        <taxon>Tannerella</taxon>
    </lineage>
</organism>
<comment type="similarity">
    <text evidence="7">Belongs to the TonB-dependent receptor family.</text>
</comment>
<name>A0A1D3UF36_TANFO</name>
<dbReference type="Pfam" id="PF13715">
    <property type="entry name" value="CarbopepD_reg_2"/>
    <property type="match status" value="1"/>
</dbReference>
<sequence>MDDLLKKALGERAVLRKLPRLLRDMLLVVCLLSLSLLKAQADPQKQKISVDMSDATVEEVLQSIEEKSDYYFLYNSRLINVERRVNVQAKNKPVAAILDDLFTSGDVDYQVKGTQIVLSPKSMRASVRPGVKETQQQKTVSGRIVDEQGEPVIGANVVEKETTNGTVTDADGRFSLSVAPDGVLHVSYIGYLDEEVQVSGRTSVNITLREDTQALDEVVVVAYGTVKKKDLTGSITSIDRTLVAKQSNSSVSRALEGAAPGIQVASIDGQPGLDMGIRIRGVGSTSQNNSSALVVIDGVPSQTDNTLSSINPKDIENITILKDAASTALYGSRGANGVVLVTTKKGAKGKARISFEGRFGVNQMGPFEYQKISKPKDIYEYAWSAIYNAVRYKSDQKYTTHVANPNMSHDEAALFASRHLFDYVGSTTDFKKNALGNYMLYNVPGAVYTPTGEGADASSTMSGAYLVNPDGRLNPNAELLYEDNYDNFFFENKLRQEYNISASGGGDKVDYFYSLGYLEDPSYIRGSEFERYNARANMNARLLDWLKVGANVAYANRRTQSPATRYGRNPGSAVANVFRWANGQNQLTPLFAHDKNGDFIYNEDGSKKVNDGPDKTYSPLGPTNGPLTNANLIDILNKDKDETVSNDLNMRGYAELKFLKDFTLTLNLSYDRFSHIRTRYWNKETGQAKSTSGALGKIYQNFAVLNTQQLLNYNKTLDKHQIDFLAGHEFNKFNSDGLYYRSAYSLIPDFISYTNFTGRYVGGTFLNPGGSLDKTAMESYFGRLNYSYNDKYYAELSLRTDGSSKFKYSKNRWGTFWSVGGGWRMTGERFMESTKDWLNNLKIRASYGVIGNQSGIANYSGYQTWSYGANYTSTTGGTGTPADYRLSKGNFVNDALTWENVHTLDAGADLSLWNRVHLSVDYFVKNTVNAFWNQPIPYSLGQSSLEKNTAKLKNRGVEVDVSVDILKKKELYWSISLNGMHYRTILTSVPQGVGTAELNGNWTAGIDGWGAIGGAATNQISYLRGVGKDYYNLYFFKYGGVDQNTGLPLFYARVTEQDHKKGFFKDYKVGEDVTTTNYSLADRYEMGSAIPKWIGGFSTTLNYKNFDFSSSLAYQIGGKFFSVEYGWNLYSSENIGSALSAELLGNTWTPERTDAYFPMVMYGNTYGNGANIGSWMYSDMALFDASYLNVKNITFGYTLPEHLSKKVNISGLRIFATADNVFMFKKHAGFDPRMSLVSGMEVGAYAFPYMRTLSLGIDLNF</sequence>
<evidence type="ECO:0000313" key="10">
    <source>
        <dbReference type="Proteomes" id="UP000182057"/>
    </source>
</evidence>
<dbReference type="Pfam" id="PF07715">
    <property type="entry name" value="Plug"/>
    <property type="match status" value="1"/>
</dbReference>
<dbReference type="SMART" id="SM00965">
    <property type="entry name" value="STN"/>
    <property type="match status" value="1"/>
</dbReference>
<evidence type="ECO:0000256" key="5">
    <source>
        <dbReference type="ARBA" id="ARBA00023136"/>
    </source>
</evidence>
<proteinExistence type="inferred from homology"/>
<dbReference type="InterPro" id="IPR036942">
    <property type="entry name" value="Beta-barrel_TonB_sf"/>
</dbReference>
<reference evidence="9 10" key="1">
    <citation type="submission" date="2016-09" db="EMBL/GenBank/DDBJ databases">
        <authorList>
            <person name="Capua I."/>
            <person name="De Benedictis P."/>
            <person name="Joannis T."/>
            <person name="Lombin L.H."/>
            <person name="Cattoli G."/>
        </authorList>
    </citation>
    <scope>NUCLEOTIDE SEQUENCE [LARGE SCALE GENOMIC DNA]</scope>
    <source>
        <strain evidence="9 10">UB20</strain>
    </source>
</reference>
<dbReference type="PROSITE" id="PS52016">
    <property type="entry name" value="TONB_DEPENDENT_REC_3"/>
    <property type="match status" value="1"/>
</dbReference>
<keyword evidence="5 7" id="KW-0472">Membrane</keyword>
<evidence type="ECO:0000256" key="3">
    <source>
        <dbReference type="ARBA" id="ARBA00022452"/>
    </source>
</evidence>
<keyword evidence="9" id="KW-0675">Receptor</keyword>
<dbReference type="EMBL" id="FMMM01000021">
    <property type="protein sequence ID" value="SCQ18759.1"/>
    <property type="molecule type" value="Genomic_DNA"/>
</dbReference>
<dbReference type="Gene3D" id="2.170.130.10">
    <property type="entry name" value="TonB-dependent receptor, plug domain"/>
    <property type="match status" value="1"/>
</dbReference>
<feature type="domain" description="Secretin/TonB short N-terminal" evidence="8">
    <location>
        <begin position="70"/>
        <end position="121"/>
    </location>
</feature>
<evidence type="ECO:0000313" key="9">
    <source>
        <dbReference type="EMBL" id="SCQ18759.1"/>
    </source>
</evidence>
<keyword evidence="3 7" id="KW-1134">Transmembrane beta strand</keyword>
<dbReference type="InterPro" id="IPR012910">
    <property type="entry name" value="Plug_dom"/>
</dbReference>
<dbReference type="GO" id="GO:0009279">
    <property type="term" value="C:cell outer membrane"/>
    <property type="evidence" value="ECO:0007669"/>
    <property type="project" value="UniProtKB-SubCell"/>
</dbReference>
<dbReference type="InterPro" id="IPR011662">
    <property type="entry name" value="Secretin/TonB_short_N"/>
</dbReference>
<dbReference type="Pfam" id="PF07660">
    <property type="entry name" value="STN"/>
    <property type="match status" value="1"/>
</dbReference>
<dbReference type="Proteomes" id="UP000182057">
    <property type="component" value="Unassembled WGS sequence"/>
</dbReference>
<evidence type="ECO:0000259" key="8">
    <source>
        <dbReference type="SMART" id="SM00965"/>
    </source>
</evidence>
<evidence type="ECO:0000256" key="4">
    <source>
        <dbReference type="ARBA" id="ARBA00022692"/>
    </source>
</evidence>
<dbReference type="InterPro" id="IPR039426">
    <property type="entry name" value="TonB-dep_rcpt-like"/>
</dbReference>
<keyword evidence="4 7" id="KW-0812">Transmembrane</keyword>
<evidence type="ECO:0000256" key="1">
    <source>
        <dbReference type="ARBA" id="ARBA00004571"/>
    </source>
</evidence>
<dbReference type="SUPFAM" id="SSF49464">
    <property type="entry name" value="Carboxypeptidase regulatory domain-like"/>
    <property type="match status" value="1"/>
</dbReference>
<dbReference type="InterPro" id="IPR008969">
    <property type="entry name" value="CarboxyPept-like_regulatory"/>
</dbReference>
<protein>
    <submittedName>
        <fullName evidence="9">TonB-dependent receptor SusC</fullName>
    </submittedName>
</protein>
<dbReference type="SUPFAM" id="SSF56935">
    <property type="entry name" value="Porins"/>
    <property type="match status" value="1"/>
</dbReference>
<dbReference type="AlphaFoldDB" id="A0A1D3UF36"/>
<dbReference type="NCBIfam" id="TIGR04057">
    <property type="entry name" value="SusC_RagA_signa"/>
    <property type="match status" value="1"/>
</dbReference>
<dbReference type="InterPro" id="IPR023997">
    <property type="entry name" value="TonB-dep_OMP_SusC/RagA_CS"/>
</dbReference>
<dbReference type="Gene3D" id="2.60.40.1120">
    <property type="entry name" value="Carboxypeptidase-like, regulatory domain"/>
    <property type="match status" value="1"/>
</dbReference>
<dbReference type="NCBIfam" id="TIGR04056">
    <property type="entry name" value="OMP_RagA_SusC"/>
    <property type="match status" value="1"/>
</dbReference>
<dbReference type="InterPro" id="IPR037066">
    <property type="entry name" value="Plug_dom_sf"/>
</dbReference>
<evidence type="ECO:0000256" key="7">
    <source>
        <dbReference type="PROSITE-ProRule" id="PRU01360"/>
    </source>
</evidence>
<dbReference type="Gene3D" id="2.40.170.20">
    <property type="entry name" value="TonB-dependent receptor, beta-barrel domain"/>
    <property type="match status" value="1"/>
</dbReference>
<keyword evidence="6 7" id="KW-0998">Cell outer membrane</keyword>
<accession>A0A1D3UF36</accession>